<name>A0A6I0EZU1_9FIRM</name>
<dbReference type="PANTHER" id="PTHR37308">
    <property type="entry name" value="INTEGRAL MEMBRANE PROTEIN"/>
    <property type="match status" value="1"/>
</dbReference>
<protein>
    <submittedName>
        <fullName evidence="2">DUF368 domain-containing protein</fullName>
    </submittedName>
</protein>
<dbReference type="InterPro" id="IPR007163">
    <property type="entry name" value="VCA0040-like"/>
</dbReference>
<evidence type="ECO:0000313" key="2">
    <source>
        <dbReference type="EMBL" id="KAB2952175.1"/>
    </source>
</evidence>
<dbReference type="OrthoDB" id="9793746at2"/>
<comment type="caution">
    <text evidence="2">The sequence shown here is derived from an EMBL/GenBank/DDBJ whole genome shotgun (WGS) entry which is preliminary data.</text>
</comment>
<dbReference type="AlphaFoldDB" id="A0A6I0EZU1"/>
<feature type="transmembrane region" description="Helical" evidence="1">
    <location>
        <begin position="246"/>
        <end position="267"/>
    </location>
</feature>
<keyword evidence="1" id="KW-0812">Transmembrane</keyword>
<proteinExistence type="predicted"/>
<sequence>MLEWRNIPRGFVMGISDLIPGVSGGTIALVLGIYQSLINAINGIFTKEWKKHLLFLIPLGLGIGLALLTVSHLMKWLMTAYPKPTFYFFLGLIIGIIPTLLKEVRYKETFRSHHYLLLGLAALAVAGTTLIREDNLGAIITDLSFFDYILLFFSGWLASSAMILPGVSGSFIFLLLGVYPTVIHALSVLHIPIIITVIMGIGIGLILTSKIIHYLFIHYKIATYAVMIGFVVGSIFVVFPGLSSDIFIIFLSFSAFLGGLVSAYLLATIENRKIAQKETL</sequence>
<gene>
    <name evidence="2" type="ORF">F9B85_09695</name>
</gene>
<accession>A0A6I0EZU1</accession>
<feature type="transmembrane region" description="Helical" evidence="1">
    <location>
        <begin position="137"/>
        <end position="156"/>
    </location>
</feature>
<reference evidence="2 3" key="1">
    <citation type="submission" date="2019-10" db="EMBL/GenBank/DDBJ databases">
        <title>Whole-genome sequence of the extremophile Heliorestis acidaminivorans DSM 24790.</title>
        <authorList>
            <person name="Kyndt J.A."/>
            <person name="Meyer T.E."/>
        </authorList>
    </citation>
    <scope>NUCLEOTIDE SEQUENCE [LARGE SCALE GENOMIC DNA]</scope>
    <source>
        <strain evidence="2 3">DSM 24790</strain>
    </source>
</reference>
<organism evidence="2 3">
    <name type="scientific">Heliorestis acidaminivorans</name>
    <dbReference type="NCBI Taxonomy" id="553427"/>
    <lineage>
        <taxon>Bacteria</taxon>
        <taxon>Bacillati</taxon>
        <taxon>Bacillota</taxon>
        <taxon>Clostridia</taxon>
        <taxon>Eubacteriales</taxon>
        <taxon>Heliobacteriaceae</taxon>
        <taxon>Heliorestis</taxon>
    </lineage>
</organism>
<dbReference type="Proteomes" id="UP000468766">
    <property type="component" value="Unassembled WGS sequence"/>
</dbReference>
<evidence type="ECO:0000256" key="1">
    <source>
        <dbReference type="SAM" id="Phobius"/>
    </source>
</evidence>
<evidence type="ECO:0000313" key="3">
    <source>
        <dbReference type="Proteomes" id="UP000468766"/>
    </source>
</evidence>
<feature type="transmembrane region" description="Helical" evidence="1">
    <location>
        <begin position="20"/>
        <end position="41"/>
    </location>
</feature>
<feature type="transmembrane region" description="Helical" evidence="1">
    <location>
        <begin position="85"/>
        <end position="101"/>
    </location>
</feature>
<dbReference type="EMBL" id="WBXO01000007">
    <property type="protein sequence ID" value="KAB2952175.1"/>
    <property type="molecule type" value="Genomic_DNA"/>
</dbReference>
<keyword evidence="3" id="KW-1185">Reference proteome</keyword>
<keyword evidence="1" id="KW-1133">Transmembrane helix</keyword>
<feature type="transmembrane region" description="Helical" evidence="1">
    <location>
        <begin position="113"/>
        <end position="131"/>
    </location>
</feature>
<feature type="transmembrane region" description="Helical" evidence="1">
    <location>
        <begin position="53"/>
        <end position="73"/>
    </location>
</feature>
<feature type="transmembrane region" description="Helical" evidence="1">
    <location>
        <begin position="163"/>
        <end position="183"/>
    </location>
</feature>
<dbReference type="PANTHER" id="PTHR37308:SF1">
    <property type="entry name" value="POLYPRENYL-PHOSPHATE TRANSPORTER"/>
    <property type="match status" value="1"/>
</dbReference>
<feature type="transmembrane region" description="Helical" evidence="1">
    <location>
        <begin position="189"/>
        <end position="209"/>
    </location>
</feature>
<keyword evidence="1" id="KW-0472">Membrane</keyword>
<feature type="transmembrane region" description="Helical" evidence="1">
    <location>
        <begin position="221"/>
        <end position="240"/>
    </location>
</feature>
<dbReference type="Pfam" id="PF04018">
    <property type="entry name" value="VCA0040-like"/>
    <property type="match status" value="1"/>
</dbReference>